<reference evidence="2 3" key="1">
    <citation type="submission" date="2016-10" db="EMBL/GenBank/DDBJ databases">
        <authorList>
            <person name="de Groot N.N."/>
        </authorList>
    </citation>
    <scope>NUCLEOTIDE SEQUENCE [LARGE SCALE GENOMIC DNA]</scope>
    <source>
        <strain evidence="2 3">CGMCC 1.7005</strain>
    </source>
</reference>
<name>A0A1I6YWU2_9FLAO</name>
<evidence type="ECO:0000256" key="1">
    <source>
        <dbReference type="SAM" id="Phobius"/>
    </source>
</evidence>
<evidence type="ECO:0000313" key="2">
    <source>
        <dbReference type="EMBL" id="SFT54932.1"/>
    </source>
</evidence>
<evidence type="ECO:0000313" key="3">
    <source>
        <dbReference type="Proteomes" id="UP000236454"/>
    </source>
</evidence>
<sequence length="151" mass="17348">MTKLLTYLFLGLVLLYTFGAGNSFLPLCESNDIQIEHAKFEHREHPSHIEHGHEHTSLIEHGEHYDEGVFDLLLCYLTENEHLGDSIKVEIFSADQISQVFILSLVFTFALIVGLQLIDLKAGKQYDFYRANIYQPPQRKQHLLRGPPSQV</sequence>
<dbReference type="STRING" id="477690.SAMN05216474_1250"/>
<organism evidence="2 3">
    <name type="scientific">Lishizhenia tianjinensis</name>
    <dbReference type="NCBI Taxonomy" id="477690"/>
    <lineage>
        <taxon>Bacteria</taxon>
        <taxon>Pseudomonadati</taxon>
        <taxon>Bacteroidota</taxon>
        <taxon>Flavobacteriia</taxon>
        <taxon>Flavobacteriales</taxon>
        <taxon>Crocinitomicaceae</taxon>
        <taxon>Lishizhenia</taxon>
    </lineage>
</organism>
<protein>
    <submittedName>
        <fullName evidence="2">Uncharacterized protein</fullName>
    </submittedName>
</protein>
<dbReference type="Proteomes" id="UP000236454">
    <property type="component" value="Unassembled WGS sequence"/>
</dbReference>
<keyword evidence="1" id="KW-0472">Membrane</keyword>
<keyword evidence="1" id="KW-0812">Transmembrane</keyword>
<gene>
    <name evidence="2" type="ORF">SAMN05216474_1250</name>
</gene>
<keyword evidence="1" id="KW-1133">Transmembrane helix</keyword>
<keyword evidence="3" id="KW-1185">Reference proteome</keyword>
<dbReference type="RefSeq" id="WP_090247450.1">
    <property type="nucleotide sequence ID" value="NZ_FPAS01000001.1"/>
</dbReference>
<proteinExistence type="predicted"/>
<feature type="transmembrane region" description="Helical" evidence="1">
    <location>
        <begin position="100"/>
        <end position="120"/>
    </location>
</feature>
<dbReference type="AlphaFoldDB" id="A0A1I6YWU2"/>
<dbReference type="EMBL" id="FPAS01000001">
    <property type="protein sequence ID" value="SFT54932.1"/>
    <property type="molecule type" value="Genomic_DNA"/>
</dbReference>
<accession>A0A1I6YWU2</accession>